<gene>
    <name evidence="7" type="ORF">F3Y22_tig00110882pilonHSYRG00074</name>
</gene>
<keyword evidence="1" id="KW-0805">Transcription regulation</keyword>
<dbReference type="PROSITE" id="PS51005">
    <property type="entry name" value="NAC"/>
    <property type="match status" value="1"/>
</dbReference>
<dbReference type="Pfam" id="PF02365">
    <property type="entry name" value="NAM"/>
    <property type="match status" value="1"/>
</dbReference>
<dbReference type="Proteomes" id="UP000436088">
    <property type="component" value="Unassembled WGS sequence"/>
</dbReference>
<evidence type="ECO:0000256" key="3">
    <source>
        <dbReference type="ARBA" id="ARBA00023163"/>
    </source>
</evidence>
<evidence type="ECO:0000313" key="7">
    <source>
        <dbReference type="EMBL" id="KAE8691731.1"/>
    </source>
</evidence>
<evidence type="ECO:0000256" key="2">
    <source>
        <dbReference type="ARBA" id="ARBA00023125"/>
    </source>
</evidence>
<evidence type="ECO:0000256" key="4">
    <source>
        <dbReference type="ARBA" id="ARBA00023242"/>
    </source>
</evidence>
<sequence length="328" mass="37123">MMMNTAGEGVSRETQVSIHASSMFPGFRFSPTDVELISYYLRKKLHGYDKCVEVIPEIEICRYEPWDLPGKERNVKSGSNVIGTKRTLVFHTGRAPRGERTEWIMHEYCMNGKSQDSLVVFRLRKNGEFRLNNNSNRGNRNLSIMHDRNHAASDGRIDLTGLCEGEKTPELYSKKATSSNDYHSIEQIDFASNSEQKLSNDVGPTESSTHNKDSDEEEDFFSEILKDDIIRLDETLLSTPTPEILQQNAPYHISFYWGEANGTIKQRPAKGDTIGAANVSEHGFDETSIEKRLSSRMSEESSKCMMLRVKNQQNSSNMMRSTGVSGNE</sequence>
<keyword evidence="2" id="KW-0238">DNA-binding</keyword>
<dbReference type="SUPFAM" id="SSF101941">
    <property type="entry name" value="NAC domain"/>
    <property type="match status" value="1"/>
</dbReference>
<dbReference type="GO" id="GO:0003677">
    <property type="term" value="F:DNA binding"/>
    <property type="evidence" value="ECO:0007669"/>
    <property type="project" value="UniProtKB-KW"/>
</dbReference>
<keyword evidence="4" id="KW-0539">Nucleus</keyword>
<dbReference type="AlphaFoldDB" id="A0A6A2ZI91"/>
<reference evidence="7" key="1">
    <citation type="submission" date="2019-09" db="EMBL/GenBank/DDBJ databases">
        <title>Draft genome information of white flower Hibiscus syriacus.</title>
        <authorList>
            <person name="Kim Y.-M."/>
        </authorList>
    </citation>
    <scope>NUCLEOTIDE SEQUENCE [LARGE SCALE GENOMIC DNA]</scope>
    <source>
        <strain evidence="7">YM2019G1</strain>
    </source>
</reference>
<evidence type="ECO:0000313" key="8">
    <source>
        <dbReference type="Proteomes" id="UP000436088"/>
    </source>
</evidence>
<comment type="caution">
    <text evidence="7">The sequence shown here is derived from an EMBL/GenBank/DDBJ whole genome shotgun (WGS) entry which is preliminary data.</text>
</comment>
<dbReference type="PANTHER" id="PTHR31744:SF210">
    <property type="entry name" value="NAC DOMAIN-CONTAINING PROTEIN 86-LIKE"/>
    <property type="match status" value="1"/>
</dbReference>
<dbReference type="EMBL" id="VEPZ02001145">
    <property type="protein sequence ID" value="KAE8691731.1"/>
    <property type="molecule type" value="Genomic_DNA"/>
</dbReference>
<accession>A0A6A2ZI91</accession>
<evidence type="ECO:0000259" key="6">
    <source>
        <dbReference type="PROSITE" id="PS51005"/>
    </source>
</evidence>
<dbReference type="GO" id="GO:0006355">
    <property type="term" value="P:regulation of DNA-templated transcription"/>
    <property type="evidence" value="ECO:0007669"/>
    <property type="project" value="InterPro"/>
</dbReference>
<dbReference type="PANTHER" id="PTHR31744">
    <property type="entry name" value="PROTEIN CUP-SHAPED COTYLEDON 2-RELATED"/>
    <property type="match status" value="1"/>
</dbReference>
<dbReference type="Gene3D" id="2.170.150.80">
    <property type="entry name" value="NAC domain"/>
    <property type="match status" value="2"/>
</dbReference>
<dbReference type="InterPro" id="IPR036093">
    <property type="entry name" value="NAC_dom_sf"/>
</dbReference>
<evidence type="ECO:0000256" key="5">
    <source>
        <dbReference type="SAM" id="MobiDB-lite"/>
    </source>
</evidence>
<dbReference type="InterPro" id="IPR003441">
    <property type="entry name" value="NAC-dom"/>
</dbReference>
<protein>
    <submittedName>
        <fullName evidence="7">NAC domain-containing protein 74, putative isoform 2</fullName>
    </submittedName>
</protein>
<feature type="domain" description="NAC" evidence="6">
    <location>
        <begin position="1"/>
        <end position="126"/>
    </location>
</feature>
<organism evidence="7 8">
    <name type="scientific">Hibiscus syriacus</name>
    <name type="common">Rose of Sharon</name>
    <dbReference type="NCBI Taxonomy" id="106335"/>
    <lineage>
        <taxon>Eukaryota</taxon>
        <taxon>Viridiplantae</taxon>
        <taxon>Streptophyta</taxon>
        <taxon>Embryophyta</taxon>
        <taxon>Tracheophyta</taxon>
        <taxon>Spermatophyta</taxon>
        <taxon>Magnoliopsida</taxon>
        <taxon>eudicotyledons</taxon>
        <taxon>Gunneridae</taxon>
        <taxon>Pentapetalae</taxon>
        <taxon>rosids</taxon>
        <taxon>malvids</taxon>
        <taxon>Malvales</taxon>
        <taxon>Malvaceae</taxon>
        <taxon>Malvoideae</taxon>
        <taxon>Hibiscus</taxon>
    </lineage>
</organism>
<keyword evidence="3" id="KW-0804">Transcription</keyword>
<feature type="region of interest" description="Disordered" evidence="5">
    <location>
        <begin position="193"/>
        <end position="218"/>
    </location>
</feature>
<evidence type="ECO:0000256" key="1">
    <source>
        <dbReference type="ARBA" id="ARBA00023015"/>
    </source>
</evidence>
<proteinExistence type="predicted"/>
<keyword evidence="8" id="KW-1185">Reference proteome</keyword>
<name>A0A6A2ZI91_HIBSY</name>